<dbReference type="AlphaFoldDB" id="A0A1G7IID1"/>
<dbReference type="OrthoDB" id="981957at2"/>
<dbReference type="RefSeq" id="WP_093145113.1">
    <property type="nucleotide sequence ID" value="NZ_BMWO01000006.1"/>
</dbReference>
<keyword evidence="3" id="KW-1185">Reference proteome</keyword>
<evidence type="ECO:0000313" key="3">
    <source>
        <dbReference type="Proteomes" id="UP000199321"/>
    </source>
</evidence>
<dbReference type="STRING" id="227084.SAMN05421855_10626"/>
<dbReference type="Proteomes" id="UP000199321">
    <property type="component" value="Unassembled WGS sequence"/>
</dbReference>
<gene>
    <name evidence="2" type="ORF">SAMN05421855_10626</name>
</gene>
<keyword evidence="1" id="KW-0732">Signal</keyword>
<evidence type="ECO:0000256" key="1">
    <source>
        <dbReference type="SAM" id="SignalP"/>
    </source>
</evidence>
<evidence type="ECO:0000313" key="2">
    <source>
        <dbReference type="EMBL" id="SDF12481.1"/>
    </source>
</evidence>
<sequence length="183" mass="21326">MKKLLIFFALIGFLTSCSNDDPETDPQEFVPGEVSVGIKSGTDINNLFDFINQFDLEVDNVNSLTFTSDLPSDNLQFVLDNLNEKNYTNDGVSWFVTGYLQYQTNQIWIFPRLFDINNIDYQQDWLSSMIELELHDNHNVDLNSGIIHFKVPVGEEVEWKNKFEIYDIVEWSELIYFSDIQTN</sequence>
<proteinExistence type="predicted"/>
<feature type="chain" id="PRO_5011614697" evidence="1">
    <location>
        <begin position="20"/>
        <end position="183"/>
    </location>
</feature>
<accession>A0A1G7IID1</accession>
<reference evidence="2 3" key="1">
    <citation type="submission" date="2016-10" db="EMBL/GenBank/DDBJ databases">
        <authorList>
            <person name="de Groot N.N."/>
        </authorList>
    </citation>
    <scope>NUCLEOTIDE SEQUENCE [LARGE SCALE GENOMIC DNA]</scope>
    <source>
        <strain evidence="2 3">DSM 16195</strain>
    </source>
</reference>
<organism evidence="2 3">
    <name type="scientific">Ulvibacter litoralis</name>
    <dbReference type="NCBI Taxonomy" id="227084"/>
    <lineage>
        <taxon>Bacteria</taxon>
        <taxon>Pseudomonadati</taxon>
        <taxon>Bacteroidota</taxon>
        <taxon>Flavobacteriia</taxon>
        <taxon>Flavobacteriales</taxon>
        <taxon>Flavobacteriaceae</taxon>
        <taxon>Ulvibacter</taxon>
    </lineage>
</organism>
<feature type="signal peptide" evidence="1">
    <location>
        <begin position="1"/>
        <end position="19"/>
    </location>
</feature>
<name>A0A1G7IID1_9FLAO</name>
<protein>
    <submittedName>
        <fullName evidence="2">Uncharacterized protein</fullName>
    </submittedName>
</protein>
<dbReference type="EMBL" id="FNBA01000006">
    <property type="protein sequence ID" value="SDF12481.1"/>
    <property type="molecule type" value="Genomic_DNA"/>
</dbReference>
<dbReference type="PROSITE" id="PS51257">
    <property type="entry name" value="PROKAR_LIPOPROTEIN"/>
    <property type="match status" value="1"/>
</dbReference>